<keyword evidence="4" id="KW-0862">Zinc</keyword>
<dbReference type="PANTHER" id="PTHR43690">
    <property type="entry name" value="NARDILYSIN"/>
    <property type="match status" value="1"/>
</dbReference>
<protein>
    <submittedName>
        <fullName evidence="9">M16 family metallopeptidase</fullName>
    </submittedName>
</protein>
<feature type="signal peptide" evidence="6">
    <location>
        <begin position="1"/>
        <end position="18"/>
    </location>
</feature>
<feature type="chain" id="PRO_5047223505" evidence="6">
    <location>
        <begin position="19"/>
        <end position="930"/>
    </location>
</feature>
<evidence type="ECO:0000256" key="6">
    <source>
        <dbReference type="SAM" id="SignalP"/>
    </source>
</evidence>
<comment type="similarity">
    <text evidence="1">Belongs to the peptidase M16 family.</text>
</comment>
<accession>A0ABV5GY78</accession>
<evidence type="ECO:0000256" key="4">
    <source>
        <dbReference type="ARBA" id="ARBA00022833"/>
    </source>
</evidence>
<feature type="domain" description="Peptidase M16 N-terminal" evidence="7">
    <location>
        <begin position="43"/>
        <end position="160"/>
    </location>
</feature>
<keyword evidence="6" id="KW-0732">Signal</keyword>
<evidence type="ECO:0000313" key="10">
    <source>
        <dbReference type="Proteomes" id="UP001589590"/>
    </source>
</evidence>
<dbReference type="EMBL" id="JBHMFA010000005">
    <property type="protein sequence ID" value="MFB9104609.1"/>
    <property type="molecule type" value="Genomic_DNA"/>
</dbReference>
<reference evidence="9 10" key="1">
    <citation type="submission" date="2024-09" db="EMBL/GenBank/DDBJ databases">
        <authorList>
            <person name="Sun Q."/>
            <person name="Mori K."/>
        </authorList>
    </citation>
    <scope>NUCLEOTIDE SEQUENCE [LARGE SCALE GENOMIC DNA]</scope>
    <source>
        <strain evidence="9 10">CECT 8300</strain>
    </source>
</reference>
<evidence type="ECO:0000256" key="2">
    <source>
        <dbReference type="ARBA" id="ARBA00022670"/>
    </source>
</evidence>
<name>A0ABV5GY78_9FLAO</name>
<proteinExistence type="inferred from homology"/>
<feature type="domain" description="Peptidase M16 C-terminal" evidence="8">
    <location>
        <begin position="199"/>
        <end position="377"/>
    </location>
</feature>
<evidence type="ECO:0000256" key="5">
    <source>
        <dbReference type="ARBA" id="ARBA00023049"/>
    </source>
</evidence>
<evidence type="ECO:0000313" key="9">
    <source>
        <dbReference type="EMBL" id="MFB9104609.1"/>
    </source>
</evidence>
<dbReference type="InterPro" id="IPR050626">
    <property type="entry name" value="Peptidase_M16"/>
</dbReference>
<keyword evidence="5" id="KW-0482">Metalloprotease</keyword>
<evidence type="ECO:0000256" key="1">
    <source>
        <dbReference type="ARBA" id="ARBA00007261"/>
    </source>
</evidence>
<organism evidence="9 10">
    <name type="scientific">Algibacter miyuki</name>
    <dbReference type="NCBI Taxonomy" id="1306933"/>
    <lineage>
        <taxon>Bacteria</taxon>
        <taxon>Pseudomonadati</taxon>
        <taxon>Bacteroidota</taxon>
        <taxon>Flavobacteriia</taxon>
        <taxon>Flavobacteriales</taxon>
        <taxon>Flavobacteriaceae</taxon>
        <taxon>Algibacter</taxon>
    </lineage>
</organism>
<dbReference type="SUPFAM" id="SSF63411">
    <property type="entry name" value="LuxS/MPP-like metallohydrolase"/>
    <property type="match status" value="4"/>
</dbReference>
<dbReference type="InterPro" id="IPR011765">
    <property type="entry name" value="Pept_M16_N"/>
</dbReference>
<dbReference type="RefSeq" id="WP_290273707.1">
    <property type="nucleotide sequence ID" value="NZ_JAUFQP010000013.1"/>
</dbReference>
<evidence type="ECO:0000259" key="7">
    <source>
        <dbReference type="Pfam" id="PF00675"/>
    </source>
</evidence>
<dbReference type="PANTHER" id="PTHR43690:SF17">
    <property type="entry name" value="PROTEIN YHJJ"/>
    <property type="match status" value="1"/>
</dbReference>
<dbReference type="Pfam" id="PF00675">
    <property type="entry name" value="Peptidase_M16"/>
    <property type="match status" value="1"/>
</dbReference>
<keyword evidence="2" id="KW-0645">Protease</keyword>
<gene>
    <name evidence="9" type="ORF">ACFFU1_06855</name>
</gene>
<evidence type="ECO:0000256" key="3">
    <source>
        <dbReference type="ARBA" id="ARBA00022801"/>
    </source>
</evidence>
<dbReference type="Gene3D" id="3.30.830.10">
    <property type="entry name" value="Metalloenzyme, LuxS/M16 peptidase-like"/>
    <property type="match status" value="4"/>
</dbReference>
<dbReference type="InterPro" id="IPR007863">
    <property type="entry name" value="Peptidase_M16_C"/>
</dbReference>
<comment type="caution">
    <text evidence="9">The sequence shown here is derived from an EMBL/GenBank/DDBJ whole genome shotgun (WGS) entry which is preliminary data.</text>
</comment>
<feature type="domain" description="Peptidase M16 C-terminal" evidence="8">
    <location>
        <begin position="683"/>
        <end position="859"/>
    </location>
</feature>
<keyword evidence="3" id="KW-0378">Hydrolase</keyword>
<dbReference type="Pfam" id="PF05193">
    <property type="entry name" value="Peptidase_M16_C"/>
    <property type="match status" value="2"/>
</dbReference>
<dbReference type="InterPro" id="IPR011249">
    <property type="entry name" value="Metalloenz_LuxS/M16"/>
</dbReference>
<dbReference type="Proteomes" id="UP001589590">
    <property type="component" value="Unassembled WGS sequence"/>
</dbReference>
<evidence type="ECO:0000259" key="8">
    <source>
        <dbReference type="Pfam" id="PF05193"/>
    </source>
</evidence>
<keyword evidence="10" id="KW-1185">Reference proteome</keyword>
<sequence length="930" mass="105507">MRITIYFILFFMSLSSFSQSLVQDSRLIKKQLENGLTYYIYPTDKVEGQAYFRLFVKVGSLQETKKQRGLAHFLEHMAFNGIEHFKANELIAFLEKKGSKFGHDLNAHTSFEETIYKLKVPTKEATVVDSTLTIMSDWVDGMLLDPLEVEKERGVVLSEWLSKQSPKNQSGQIFLNTLLNNSRYSQRTVIGDTVSLKHFKHEELKAFYQKWYDPSLMAVAVSGDVNAEDVERAIIEKFGNIPSKFPVATLGEIPNYTKDSLIVYSDKWTKKTQLNYIQLQDVFKDVDNEAAYQKYLKRSVLNKLTSARLAKLSFNDTKYNKASISVGNFLKSKGALVATIDLKPENALEGVNEFNRYFQQIAQYGFTPQEIDKVKKTMLGAFKRDLNDDKPVSGSGMINQMYQDFFYGNMIISLKDEYKLMEDCFAALDSIQILKAVKENSNTKNPFHYLLTTNNEDASRLPNKEALLEAAKSLKYQEVVPYENDIDIPKKLLSTSPKPGTVTKIVELPKIDAHEIHLSNGAKVVYKKSILEGDNVLLAGFRKGGFYAVDSTNYINAQYAATTVSMSGYGDFSREALSHFLAGNSAKIQFLIDKTRSGFFGSADGTDIKTLFELFYLKATQPKVDSLLFDQLKEAAIENISEKPKTKTEKFQEEFKFLVRGKDYTSLRRTKASIENGLDKAALLPIYNDFFGGANHYVFTIISDKELNEILPFIKSYIGALPKGDFDNSYQYKPQPINKKPVDFIKAGGDSPKASFSLVFQQDAPIKNVASLEIKNEILEAILKLELNKRLREDLGVVYGVSVSVSATKHPTSLGRQTIGLVCKPSDVDQIASEIKTILNGLASGEINFSEDLEKVKTNLNNTFNINKQKNSFWTKSIRNYYFNHYKNWDFVTDFESMVNKISKKDIEKLAKKYFIKTPQIKAVLYPENY</sequence>